<reference evidence="4" key="1">
    <citation type="submission" date="2011-06" db="EMBL/GenBank/DDBJ databases">
        <title>Complete genome sequence of Paenibacillus mucilaginosus KNP414.</title>
        <authorList>
            <person name="Wang J."/>
            <person name="Hu S."/>
            <person name="Hu X."/>
            <person name="Zhang B."/>
            <person name="Dong D."/>
            <person name="Zhang S."/>
            <person name="Zhao K."/>
            <person name="Wu D."/>
        </authorList>
    </citation>
    <scope>NUCLEOTIDE SEQUENCE [LARGE SCALE GENOMIC DNA]</scope>
    <source>
        <strain evidence="4">KNP414</strain>
    </source>
</reference>
<dbReference type="Proteomes" id="UP000006620">
    <property type="component" value="Chromosome"/>
</dbReference>
<dbReference type="Pfam" id="PF07484">
    <property type="entry name" value="Collar"/>
    <property type="match status" value="1"/>
</dbReference>
<evidence type="ECO:0000313" key="3">
    <source>
        <dbReference type="EMBL" id="AEI39001.1"/>
    </source>
</evidence>
<evidence type="ECO:0000259" key="2">
    <source>
        <dbReference type="Pfam" id="PF07484"/>
    </source>
</evidence>
<dbReference type="InterPro" id="IPR011083">
    <property type="entry name" value="Phage_tail_collar_dom"/>
</dbReference>
<accession>F8FNG4</accession>
<dbReference type="Gene3D" id="3.90.1340.10">
    <property type="entry name" value="Phage tail collar domain"/>
    <property type="match status" value="1"/>
</dbReference>
<reference evidence="3 4" key="2">
    <citation type="journal article" date="2013" name="Genome Announc.">
        <title>Genome Sequence of Growth-Improving Paenibacillus mucilaginosus Strain KNP414.</title>
        <authorList>
            <person name="Lu J.J."/>
            <person name="Wang J.F."/>
            <person name="Hu X.F."/>
        </authorList>
    </citation>
    <scope>NUCLEOTIDE SEQUENCE [LARGE SCALE GENOMIC DNA]</scope>
    <source>
        <strain evidence="3 4">KNP414</strain>
    </source>
</reference>
<dbReference type="RefSeq" id="WP_013914167.1">
    <property type="nucleotide sequence ID" value="NC_015690.1"/>
</dbReference>
<feature type="domain" description="Phage tail collar" evidence="2">
    <location>
        <begin position="7"/>
        <end position="63"/>
    </location>
</feature>
<dbReference type="InterPro" id="IPR037053">
    <property type="entry name" value="Phage_tail_collar_dom_sf"/>
</dbReference>
<dbReference type="AlphaFoldDB" id="F8FNG4"/>
<dbReference type="EMBL" id="CP002869">
    <property type="protein sequence ID" value="AEI39001.1"/>
    <property type="molecule type" value="Genomic_DNA"/>
</dbReference>
<evidence type="ECO:0000313" key="4">
    <source>
        <dbReference type="Proteomes" id="UP000006620"/>
    </source>
</evidence>
<gene>
    <name evidence="3" type="ordered locus">KNP414_00376</name>
</gene>
<dbReference type="HOGENOM" id="CLU_087872_0_0_9"/>
<proteinExistence type="predicted"/>
<sequence length="174" mass="18152">MSEAYIGEIRMFGGNFAPVGWAFCHGQLLPISQYDALFTLIGTTYGGDGQTTFALPDLRGRAPVHQGQNPMTQSSFALGQTSGVENVTLNQGNIPSHTHPVRAQKEPGTTGSPAGGLWAASAVNPYAVPGGTPSGTMHPAAVSPAGGNQPHDNMMPYLAVNFIISLEGIYPSQN</sequence>
<dbReference type="KEGG" id="pms:KNP414_00376"/>
<evidence type="ECO:0000256" key="1">
    <source>
        <dbReference type="SAM" id="MobiDB-lite"/>
    </source>
</evidence>
<dbReference type="PATRIC" id="fig|1036673.3.peg.330"/>
<organism evidence="3 4">
    <name type="scientific">Paenibacillus mucilaginosus (strain KNP414)</name>
    <dbReference type="NCBI Taxonomy" id="1036673"/>
    <lineage>
        <taxon>Bacteria</taxon>
        <taxon>Bacillati</taxon>
        <taxon>Bacillota</taxon>
        <taxon>Bacilli</taxon>
        <taxon>Bacillales</taxon>
        <taxon>Paenibacillaceae</taxon>
        <taxon>Paenibacillus</taxon>
    </lineage>
</organism>
<name>F8FNG4_PAEMK</name>
<dbReference type="SUPFAM" id="SSF88874">
    <property type="entry name" value="Receptor-binding domain of short tail fibre protein gp12"/>
    <property type="match status" value="1"/>
</dbReference>
<protein>
    <recommendedName>
        <fullName evidence="2">Phage tail collar domain-containing protein</fullName>
    </recommendedName>
</protein>
<feature type="region of interest" description="Disordered" evidence="1">
    <location>
        <begin position="92"/>
        <end position="113"/>
    </location>
</feature>